<evidence type="ECO:0000256" key="2">
    <source>
        <dbReference type="ARBA" id="ARBA00023239"/>
    </source>
</evidence>
<keyword evidence="2 3" id="KW-0456">Lyase</keyword>
<dbReference type="InterPro" id="IPR029058">
    <property type="entry name" value="AB_hydrolase_fold"/>
</dbReference>
<evidence type="ECO:0000256" key="1">
    <source>
        <dbReference type="ARBA" id="ARBA00022428"/>
    </source>
</evidence>
<dbReference type="GO" id="GO:0009234">
    <property type="term" value="P:menaquinone biosynthetic process"/>
    <property type="evidence" value="ECO:0007669"/>
    <property type="project" value="UniProtKB-UniRule"/>
</dbReference>
<keyword evidence="1 3" id="KW-0474">Menaquinone biosynthesis</keyword>
<gene>
    <name evidence="3 5" type="primary">menH</name>
    <name evidence="5" type="ORF">D8M06_17410</name>
</gene>
<organism evidence="5 6">
    <name type="scientific">Oceanobacillus halophilus</name>
    <dbReference type="NCBI Taxonomy" id="930130"/>
    <lineage>
        <taxon>Bacteria</taxon>
        <taxon>Bacillati</taxon>
        <taxon>Bacillota</taxon>
        <taxon>Bacilli</taxon>
        <taxon>Bacillales</taxon>
        <taxon>Bacillaceae</taxon>
        <taxon>Oceanobacillus</taxon>
    </lineage>
</organism>
<sequence>MYASIGDATYYYEIHGEGEPVVLLHGFTGSTSTWQQYIKSESTRFKIIVIDLPGHGHTKMKTPRTMEQCCKDVNQLLQEMRINSFHLVGYSMGGRTALSFAMLYPEKLRTLILESASPGLYTTEERKVRMEKDEKIARKIETDGILSFVDFWENLPLFETQKELPKEIQVQIREERLAQVEEGLAMSLRYMGTGRQPSWWGDLHQLDMPILLIVGEKDEKFIRINKKMQKLFVSCKLKICGDAGHAIHVEKPEMFDKLVTEFISVN</sequence>
<dbReference type="Proteomes" id="UP000269301">
    <property type="component" value="Unassembled WGS sequence"/>
</dbReference>
<dbReference type="NCBIfam" id="TIGR03695">
    <property type="entry name" value="menH_SHCHC"/>
    <property type="match status" value="1"/>
</dbReference>
<dbReference type="HAMAP" id="MF_01660">
    <property type="entry name" value="MenH"/>
    <property type="match status" value="1"/>
</dbReference>
<name>A0A494ZTM7_9BACI</name>
<protein>
    <recommendedName>
        <fullName evidence="3">Putative 2-succinyl-6-hydroxy-2,4-cyclohexadiene-1-carboxylate synthase</fullName>
        <shortName evidence="3">SHCHC synthase</shortName>
        <ecNumber evidence="3">4.2.99.20</ecNumber>
    </recommendedName>
</protein>
<feature type="domain" description="AB hydrolase-1" evidence="4">
    <location>
        <begin position="20"/>
        <end position="252"/>
    </location>
</feature>
<dbReference type="UniPathway" id="UPA01057">
    <property type="reaction ID" value="UER00900"/>
</dbReference>
<proteinExistence type="inferred from homology"/>
<evidence type="ECO:0000313" key="5">
    <source>
        <dbReference type="EMBL" id="RKQ29570.1"/>
    </source>
</evidence>
<comment type="pathway">
    <text evidence="3">Quinol/quinone metabolism; menaquinone biosynthesis.</text>
</comment>
<evidence type="ECO:0000313" key="6">
    <source>
        <dbReference type="Proteomes" id="UP000269301"/>
    </source>
</evidence>
<dbReference type="PANTHER" id="PTHR42916:SF1">
    <property type="entry name" value="PROTEIN PHYLLO, CHLOROPLASTIC"/>
    <property type="match status" value="1"/>
</dbReference>
<evidence type="ECO:0000259" key="4">
    <source>
        <dbReference type="Pfam" id="PF00561"/>
    </source>
</evidence>
<accession>A0A494ZTM7</accession>
<dbReference type="OrthoDB" id="9808398at2"/>
<reference evidence="5 6" key="1">
    <citation type="journal article" date="2016" name="Int. J. Syst. Evol. Microbiol.">
        <title>Oceanobacillus halophilus sp. nov., a novel moderately halophilic bacterium from a hypersaline lake.</title>
        <authorList>
            <person name="Amoozegar M.A."/>
            <person name="Bagheri M."/>
            <person name="Makhdoumi A."/>
            <person name="Nikou M.M."/>
            <person name="Fazeli S.A.S."/>
            <person name="Schumann P."/>
            <person name="Sproer C."/>
            <person name="Sanchez-Porro C."/>
            <person name="Ventosa A."/>
        </authorList>
    </citation>
    <scope>NUCLEOTIDE SEQUENCE [LARGE SCALE GENOMIC DNA]</scope>
    <source>
        <strain evidence="5 6">DSM 23996</strain>
    </source>
</reference>
<dbReference type="PANTHER" id="PTHR42916">
    <property type="entry name" value="2-SUCCINYL-5-ENOLPYRUVYL-6-HYDROXY-3-CYCLOHEXENE-1-CARBOXYLATE SYNTHASE"/>
    <property type="match status" value="1"/>
</dbReference>
<dbReference type="PRINTS" id="PR00111">
    <property type="entry name" value="ABHYDROLASE"/>
</dbReference>
<comment type="catalytic activity">
    <reaction evidence="3">
        <text>5-enolpyruvoyl-6-hydroxy-2-succinyl-cyclohex-3-ene-1-carboxylate = (1R,6R)-6-hydroxy-2-succinyl-cyclohexa-2,4-diene-1-carboxylate + pyruvate</text>
        <dbReference type="Rhea" id="RHEA:25597"/>
        <dbReference type="ChEBI" id="CHEBI:15361"/>
        <dbReference type="ChEBI" id="CHEBI:58689"/>
        <dbReference type="ChEBI" id="CHEBI:58818"/>
        <dbReference type="EC" id="4.2.99.20"/>
    </reaction>
</comment>
<dbReference type="EMBL" id="RBZP01000023">
    <property type="protein sequence ID" value="RKQ29570.1"/>
    <property type="molecule type" value="Genomic_DNA"/>
</dbReference>
<evidence type="ECO:0000256" key="3">
    <source>
        <dbReference type="HAMAP-Rule" id="MF_01660"/>
    </source>
</evidence>
<dbReference type="Pfam" id="PF00561">
    <property type="entry name" value="Abhydrolase_1"/>
    <property type="match status" value="1"/>
</dbReference>
<keyword evidence="6" id="KW-1185">Reference proteome</keyword>
<dbReference type="AlphaFoldDB" id="A0A494ZTM7"/>
<dbReference type="InterPro" id="IPR000073">
    <property type="entry name" value="AB_hydrolase_1"/>
</dbReference>
<dbReference type="SUPFAM" id="SSF53474">
    <property type="entry name" value="alpha/beta-Hydrolases"/>
    <property type="match status" value="1"/>
</dbReference>
<dbReference type="InterPro" id="IPR022485">
    <property type="entry name" value="SHCHC_synthase_MenH"/>
</dbReference>
<comment type="caution">
    <text evidence="5">The sequence shown here is derived from an EMBL/GenBank/DDBJ whole genome shotgun (WGS) entry which is preliminary data.</text>
</comment>
<dbReference type="EC" id="4.2.99.20" evidence="3"/>
<comment type="pathway">
    <text evidence="3">Quinol/quinone metabolism; 1,4-dihydroxy-2-naphthoate biosynthesis; 1,4-dihydroxy-2-naphthoate from chorismate: step 3/7.</text>
</comment>
<comment type="subunit">
    <text evidence="3">Monomer.</text>
</comment>
<dbReference type="Gene3D" id="3.40.50.1820">
    <property type="entry name" value="alpha/beta hydrolase"/>
    <property type="match status" value="1"/>
</dbReference>
<dbReference type="RefSeq" id="WP_121205864.1">
    <property type="nucleotide sequence ID" value="NZ_RBZP01000023.1"/>
</dbReference>
<comment type="similarity">
    <text evidence="3">Belongs to the AB hydrolase superfamily. MenH family.</text>
</comment>
<dbReference type="GO" id="GO:0070205">
    <property type="term" value="F:2-succinyl-6-hydroxy-2,4-cyclohexadiene-1-carboxylate synthase activity"/>
    <property type="evidence" value="ECO:0007669"/>
    <property type="project" value="UniProtKB-UniRule"/>
</dbReference>
<comment type="function">
    <text evidence="3">Catalyzes a proton abstraction reaction that results in 2,5-elimination of pyruvate from 2-succinyl-5-enolpyruvyl-6-hydroxy-3-cyclohexene-1-carboxylate (SEPHCHC) and the formation of 2-succinyl-6-hydroxy-2,4-cyclohexadiene-1-carboxylate (SHCHC).</text>
</comment>
<dbReference type="UniPathway" id="UPA00079"/>